<dbReference type="Proteomes" id="UP001642464">
    <property type="component" value="Unassembled WGS sequence"/>
</dbReference>
<sequence>VELKLPNKGEPIQVQIADSSRRALWRLLRSSVTMLIMVAGVTVFAEGLAGNVQKGFGMGSKKITPVEEVNTTFNDVKGCDEVKDELQEIILYLRDPDRFTRLGAKLPKGV</sequence>
<organism evidence="2 3">
    <name type="scientific">Durusdinium trenchii</name>
    <dbReference type="NCBI Taxonomy" id="1381693"/>
    <lineage>
        <taxon>Eukaryota</taxon>
        <taxon>Sar</taxon>
        <taxon>Alveolata</taxon>
        <taxon>Dinophyceae</taxon>
        <taxon>Suessiales</taxon>
        <taxon>Symbiodiniaceae</taxon>
        <taxon>Durusdinium</taxon>
    </lineage>
</organism>
<accession>A0ABP0HRS6</accession>
<keyword evidence="1" id="KW-0472">Membrane</keyword>
<feature type="non-terminal residue" evidence="2">
    <location>
        <position position="110"/>
    </location>
</feature>
<dbReference type="InterPro" id="IPR027417">
    <property type="entry name" value="P-loop_NTPase"/>
</dbReference>
<evidence type="ECO:0000313" key="2">
    <source>
        <dbReference type="EMBL" id="CAK8992498.1"/>
    </source>
</evidence>
<dbReference type="EMBL" id="CAXAMM010001562">
    <property type="protein sequence ID" value="CAK8992498.1"/>
    <property type="molecule type" value="Genomic_DNA"/>
</dbReference>
<proteinExistence type="predicted"/>
<evidence type="ECO:0000313" key="3">
    <source>
        <dbReference type="Proteomes" id="UP001642464"/>
    </source>
</evidence>
<name>A0ABP0HRS6_9DINO</name>
<reference evidence="2 3" key="1">
    <citation type="submission" date="2024-02" db="EMBL/GenBank/DDBJ databases">
        <authorList>
            <person name="Chen Y."/>
            <person name="Shah S."/>
            <person name="Dougan E. K."/>
            <person name="Thang M."/>
            <person name="Chan C."/>
        </authorList>
    </citation>
    <scope>NUCLEOTIDE SEQUENCE [LARGE SCALE GENOMIC DNA]</scope>
</reference>
<gene>
    <name evidence="2" type="ORF">SCF082_LOCUS3130</name>
</gene>
<protein>
    <submittedName>
        <fullName evidence="2">Mitochondrial (OsFTSH5)</fullName>
    </submittedName>
</protein>
<dbReference type="PANTHER" id="PTHR23076">
    <property type="entry name" value="METALLOPROTEASE M41 FTSH"/>
    <property type="match status" value="1"/>
</dbReference>
<keyword evidence="1" id="KW-0812">Transmembrane</keyword>
<keyword evidence="3" id="KW-1185">Reference proteome</keyword>
<dbReference type="PANTHER" id="PTHR23076:SF97">
    <property type="entry name" value="ATP-DEPENDENT ZINC METALLOPROTEASE YME1L1"/>
    <property type="match status" value="1"/>
</dbReference>
<comment type="caution">
    <text evidence="2">The sequence shown here is derived from an EMBL/GenBank/DDBJ whole genome shotgun (WGS) entry which is preliminary data.</text>
</comment>
<feature type="transmembrane region" description="Helical" evidence="1">
    <location>
        <begin position="32"/>
        <end position="52"/>
    </location>
</feature>
<evidence type="ECO:0000256" key="1">
    <source>
        <dbReference type="SAM" id="Phobius"/>
    </source>
</evidence>
<feature type="non-terminal residue" evidence="2">
    <location>
        <position position="1"/>
    </location>
</feature>
<keyword evidence="1" id="KW-1133">Transmembrane helix</keyword>
<dbReference type="Gene3D" id="3.40.50.300">
    <property type="entry name" value="P-loop containing nucleotide triphosphate hydrolases"/>
    <property type="match status" value="1"/>
</dbReference>